<organism evidence="1 2">
    <name type="scientific">Halobacillus salinarum</name>
    <dbReference type="NCBI Taxonomy" id="2932257"/>
    <lineage>
        <taxon>Bacteria</taxon>
        <taxon>Bacillati</taxon>
        <taxon>Bacillota</taxon>
        <taxon>Bacilli</taxon>
        <taxon>Bacillales</taxon>
        <taxon>Bacillaceae</taxon>
        <taxon>Halobacillus</taxon>
    </lineage>
</organism>
<accession>A0ABY4EHK6</accession>
<evidence type="ECO:0000313" key="2">
    <source>
        <dbReference type="Proteomes" id="UP000831787"/>
    </source>
</evidence>
<gene>
    <name evidence="1" type="ORF">MUN89_15770</name>
</gene>
<evidence type="ECO:0000313" key="1">
    <source>
        <dbReference type="EMBL" id="UOQ43368.1"/>
    </source>
</evidence>
<protein>
    <submittedName>
        <fullName evidence="1">Uncharacterized protein</fullName>
    </submittedName>
</protein>
<name>A0ABY4EHK6_9BACI</name>
<reference evidence="1 2" key="1">
    <citation type="submission" date="2022-04" db="EMBL/GenBank/DDBJ databases">
        <title>Halobacillus sp. isolated from saltern.</title>
        <authorList>
            <person name="Won M."/>
            <person name="Lee C.-M."/>
            <person name="Woen H.-Y."/>
            <person name="Kwon S.-W."/>
        </authorList>
    </citation>
    <scope>NUCLEOTIDE SEQUENCE [LARGE SCALE GENOMIC DNA]</scope>
    <source>
        <strain evidence="1 2">SSBR10-3</strain>
    </source>
</reference>
<dbReference type="EMBL" id="CP095073">
    <property type="protein sequence ID" value="UOQ43368.1"/>
    <property type="molecule type" value="Genomic_DNA"/>
</dbReference>
<keyword evidence="2" id="KW-1185">Reference proteome</keyword>
<proteinExistence type="predicted"/>
<dbReference type="Proteomes" id="UP000831787">
    <property type="component" value="Chromosome"/>
</dbReference>
<dbReference type="RefSeq" id="WP_244708727.1">
    <property type="nucleotide sequence ID" value="NZ_CP095073.1"/>
</dbReference>
<sequence length="71" mass="8353">MNKNEIYEALPLEVLAMFYFNVRFKAEVEGRIEDLDEAMILIEEVAKERNLLPEELYINGKIYFEEALGHS</sequence>